<keyword evidence="1" id="KW-0418">Kinase</keyword>
<dbReference type="PANTHER" id="PTHR22603:SF66">
    <property type="entry name" value="ETHANOLAMINE KINASE"/>
    <property type="match status" value="1"/>
</dbReference>
<dbReference type="PANTHER" id="PTHR22603">
    <property type="entry name" value="CHOLINE/ETHANOALAMINE KINASE"/>
    <property type="match status" value="1"/>
</dbReference>
<protein>
    <submittedName>
        <fullName evidence="1">Thiamine kinase</fullName>
    </submittedName>
</protein>
<dbReference type="Pfam" id="PF01633">
    <property type="entry name" value="Choline_kinase"/>
    <property type="match status" value="1"/>
</dbReference>
<dbReference type="CDD" id="cd05151">
    <property type="entry name" value="ChoK-like"/>
    <property type="match status" value="1"/>
</dbReference>
<dbReference type="SUPFAM" id="SSF56112">
    <property type="entry name" value="Protein kinase-like (PK-like)"/>
    <property type="match status" value="1"/>
</dbReference>
<sequence>MNKSLRQTALLDRIRSLPIWHGEIAVEPMTGGITNVNFKVTDQVGAFVVRVGDDIPLHQVMRFNELAASKAAHAAGLSPAVVHASGDLTVLEFIESRTLTEEDVRHPEMLPRVLDLVKACHTEVPKHLRGPALVFWVFHVIRDYAATLDDLGSAHMGLMPELLEAGAVLEQEAGPFDMVFGHNDLLCGNFLDDGQRLWLIDYDYAGFNCPLFDLGGLASNNGLSAHQEEAMLETYFEAPVTEDLRHRYSAMKCASLLRETMWSMVSEKTSEIDFDYAAYTAENLARFRAALKDFQNT</sequence>
<reference evidence="1 2" key="1">
    <citation type="submission" date="2015-09" db="EMBL/GenBank/DDBJ databases">
        <authorList>
            <consortium name="Swine Surveillance"/>
        </authorList>
    </citation>
    <scope>NUCLEOTIDE SEQUENCE [LARGE SCALE GENOMIC DNA]</scope>
    <source>
        <strain evidence="1 2">CECT 7557</strain>
    </source>
</reference>
<organism evidence="1 2">
    <name type="scientific">Tritonibacter multivorans</name>
    <dbReference type="NCBI Taxonomy" id="928856"/>
    <lineage>
        <taxon>Bacteria</taxon>
        <taxon>Pseudomonadati</taxon>
        <taxon>Pseudomonadota</taxon>
        <taxon>Alphaproteobacteria</taxon>
        <taxon>Rhodobacterales</taxon>
        <taxon>Paracoccaceae</taxon>
        <taxon>Tritonibacter</taxon>
    </lineage>
</organism>
<dbReference type="RefSeq" id="WP_058288258.1">
    <property type="nucleotide sequence ID" value="NZ_CYSD01000002.1"/>
</dbReference>
<proteinExistence type="predicted"/>
<dbReference type="AlphaFoldDB" id="A0A0P1GEP0"/>
<dbReference type="GO" id="GO:0005737">
    <property type="term" value="C:cytoplasm"/>
    <property type="evidence" value="ECO:0007669"/>
    <property type="project" value="TreeGrafter"/>
</dbReference>
<keyword evidence="2" id="KW-1185">Reference proteome</keyword>
<gene>
    <name evidence="1" type="ORF">TRM7557_00095</name>
</gene>
<dbReference type="InterPro" id="IPR011009">
    <property type="entry name" value="Kinase-like_dom_sf"/>
</dbReference>
<dbReference type="STRING" id="928856.SAMN04488049_1135"/>
<dbReference type="Gene3D" id="3.90.1200.10">
    <property type="match status" value="1"/>
</dbReference>
<dbReference type="Gene3D" id="3.30.200.20">
    <property type="entry name" value="Phosphorylase Kinase, domain 1"/>
    <property type="match status" value="1"/>
</dbReference>
<accession>A0A0P1GEP0</accession>
<evidence type="ECO:0000313" key="2">
    <source>
        <dbReference type="Proteomes" id="UP000052022"/>
    </source>
</evidence>
<dbReference type="GO" id="GO:0004305">
    <property type="term" value="F:ethanolamine kinase activity"/>
    <property type="evidence" value="ECO:0007669"/>
    <property type="project" value="TreeGrafter"/>
</dbReference>
<evidence type="ECO:0000313" key="1">
    <source>
        <dbReference type="EMBL" id="CUH74820.1"/>
    </source>
</evidence>
<name>A0A0P1GEP0_9RHOB</name>
<dbReference type="GO" id="GO:0006646">
    <property type="term" value="P:phosphatidylethanolamine biosynthetic process"/>
    <property type="evidence" value="ECO:0007669"/>
    <property type="project" value="TreeGrafter"/>
</dbReference>
<dbReference type="EMBL" id="CYSD01000002">
    <property type="protein sequence ID" value="CUH74820.1"/>
    <property type="molecule type" value="Genomic_DNA"/>
</dbReference>
<keyword evidence="1" id="KW-0808">Transferase</keyword>
<dbReference type="Proteomes" id="UP000052022">
    <property type="component" value="Unassembled WGS sequence"/>
</dbReference>